<organism evidence="2 3">
    <name type="scientific">Pseudomonas vancouverensis</name>
    <dbReference type="NCBI Taxonomy" id="95300"/>
    <lineage>
        <taxon>Bacteria</taxon>
        <taxon>Pseudomonadati</taxon>
        <taxon>Pseudomonadota</taxon>
        <taxon>Gammaproteobacteria</taxon>
        <taxon>Pseudomonadales</taxon>
        <taxon>Pseudomonadaceae</taxon>
        <taxon>Pseudomonas</taxon>
    </lineage>
</organism>
<dbReference type="RefSeq" id="WP_093216845.1">
    <property type="nucleotide sequence ID" value="NZ_LT629803.1"/>
</dbReference>
<keyword evidence="1" id="KW-0472">Membrane</keyword>
<name>A0A1H2MJN9_PSEVA</name>
<evidence type="ECO:0000256" key="1">
    <source>
        <dbReference type="SAM" id="Phobius"/>
    </source>
</evidence>
<gene>
    <name evidence="2" type="ORF">EIY72_12800</name>
</gene>
<dbReference type="AlphaFoldDB" id="A0A1H2MJN9"/>
<feature type="transmembrane region" description="Helical" evidence="1">
    <location>
        <begin position="6"/>
        <end position="29"/>
    </location>
</feature>
<dbReference type="Proteomes" id="UP000295254">
    <property type="component" value="Unassembled WGS sequence"/>
</dbReference>
<dbReference type="STRING" id="95300.SAMN05216558_0855"/>
<keyword evidence="1" id="KW-1133">Transmembrane helix</keyword>
<reference evidence="3" key="1">
    <citation type="journal article" date="2019" name="bioRxiv">
        <title>Bacterially produced spermidine induces plant systemic susceptibility to pathogens.</title>
        <authorList>
            <person name="Melnyk R.A."/>
            <person name="Beskrovnaya P.A."/>
            <person name="Liu Z."/>
            <person name="Song Y."/>
            <person name="Haney C.H."/>
        </authorList>
    </citation>
    <scope>NUCLEOTIDE SEQUENCE [LARGE SCALE GENOMIC DNA]</scope>
    <source>
        <strain evidence="3">Dha-51</strain>
    </source>
</reference>
<dbReference type="EMBL" id="RRZK01000014">
    <property type="protein sequence ID" value="TDB63561.1"/>
    <property type="molecule type" value="Genomic_DNA"/>
</dbReference>
<keyword evidence="3" id="KW-1185">Reference proteome</keyword>
<accession>A0A1H2MJN9</accession>
<protein>
    <submittedName>
        <fullName evidence="2">Uncharacterized protein</fullName>
    </submittedName>
</protein>
<comment type="caution">
    <text evidence="2">The sequence shown here is derived from an EMBL/GenBank/DDBJ whole genome shotgun (WGS) entry which is preliminary data.</text>
</comment>
<evidence type="ECO:0000313" key="2">
    <source>
        <dbReference type="EMBL" id="TDB63561.1"/>
    </source>
</evidence>
<sequence length="127" mass="14100">MNTANLVFISLGGVFVVGVFLSLGSALYISYTKGDQISTHFKKGSTYLAHGIYRRSSFYGRVHLIGWISSALTFPQFFLKRGLVSAEEIDSFPFKLKRQLVILQWTFIGLFIAMVLLVIVGKSGVLS</sequence>
<proteinExistence type="predicted"/>
<keyword evidence="1" id="KW-0812">Transmembrane</keyword>
<feature type="transmembrane region" description="Helical" evidence="1">
    <location>
        <begin position="99"/>
        <end position="120"/>
    </location>
</feature>
<evidence type="ECO:0000313" key="3">
    <source>
        <dbReference type="Proteomes" id="UP000295254"/>
    </source>
</evidence>
<dbReference type="OrthoDB" id="6900259at2"/>